<proteinExistence type="predicted"/>
<keyword evidence="1" id="KW-1133">Transmembrane helix</keyword>
<dbReference type="EMBL" id="JAZBJZ010000071">
    <property type="protein sequence ID" value="MEE3718303.1"/>
    <property type="molecule type" value="Genomic_DNA"/>
</dbReference>
<keyword evidence="3" id="KW-1185">Reference proteome</keyword>
<comment type="caution">
    <text evidence="2">The sequence shown here is derived from an EMBL/GenBank/DDBJ whole genome shotgun (WGS) entry which is preliminary data.</text>
</comment>
<feature type="transmembrane region" description="Helical" evidence="1">
    <location>
        <begin position="32"/>
        <end position="53"/>
    </location>
</feature>
<gene>
    <name evidence="2" type="ORF">V2H45_16305</name>
</gene>
<name>A0AAW9Q5X4_9CYAN</name>
<dbReference type="Proteomes" id="UP001333818">
    <property type="component" value="Unassembled WGS sequence"/>
</dbReference>
<dbReference type="AlphaFoldDB" id="A0AAW9Q5X4"/>
<reference evidence="2" key="1">
    <citation type="submission" date="2024-01" db="EMBL/GenBank/DDBJ databases">
        <title>Bank of Algae and Cyanobacteria of the Azores (BACA) strain genomes.</title>
        <authorList>
            <person name="Luz R."/>
            <person name="Cordeiro R."/>
            <person name="Fonseca A."/>
            <person name="Goncalves V."/>
        </authorList>
    </citation>
    <scope>NUCLEOTIDE SEQUENCE</scope>
    <source>
        <strain evidence="2">BACA0141</strain>
    </source>
</reference>
<dbReference type="SUPFAM" id="SSF52833">
    <property type="entry name" value="Thioredoxin-like"/>
    <property type="match status" value="1"/>
</dbReference>
<evidence type="ECO:0000313" key="3">
    <source>
        <dbReference type="Proteomes" id="UP001333818"/>
    </source>
</evidence>
<dbReference type="InterPro" id="IPR048069">
    <property type="entry name" value="Thylak_slr1796"/>
</dbReference>
<dbReference type="NCBIfam" id="NF038096">
    <property type="entry name" value="thylak_slr1796"/>
    <property type="match status" value="1"/>
</dbReference>
<protein>
    <submittedName>
        <fullName evidence="2">Thylakoid membrane photosystem I accumulation factor</fullName>
    </submittedName>
</protein>
<sequence>MNSWLSDRLHGCLSLSLGRVLARFLQRGLTLAIAFLCIVGLSGLFSPSASAVLTDDRYDGNIFALYGGNGSLVPARVNLKESLRLGRGALLLFYVDDSSDCKLFSPLLNQMQAFYTKNLTLIPVPVDSLDPDTSNYSPTDEGFYYRGLVPQTVLINAEGEKVFDQEGRIEFPVVDVAVRQMLGLPGINPAYQFRNTKKQINEINP</sequence>
<keyword evidence="1" id="KW-0812">Transmembrane</keyword>
<evidence type="ECO:0000313" key="2">
    <source>
        <dbReference type="EMBL" id="MEE3718303.1"/>
    </source>
</evidence>
<dbReference type="InterPro" id="IPR036249">
    <property type="entry name" value="Thioredoxin-like_sf"/>
</dbReference>
<evidence type="ECO:0000256" key="1">
    <source>
        <dbReference type="SAM" id="Phobius"/>
    </source>
</evidence>
<dbReference type="RefSeq" id="WP_330484736.1">
    <property type="nucleotide sequence ID" value="NZ_JAZBJZ010000071.1"/>
</dbReference>
<keyword evidence="1" id="KW-0472">Membrane</keyword>
<dbReference type="Gene3D" id="3.40.30.10">
    <property type="entry name" value="Glutaredoxin"/>
    <property type="match status" value="1"/>
</dbReference>
<accession>A0AAW9Q5X4</accession>
<organism evidence="2 3">
    <name type="scientific">Tumidithrix elongata BACA0141</name>
    <dbReference type="NCBI Taxonomy" id="2716417"/>
    <lineage>
        <taxon>Bacteria</taxon>
        <taxon>Bacillati</taxon>
        <taxon>Cyanobacteriota</taxon>
        <taxon>Cyanophyceae</taxon>
        <taxon>Pseudanabaenales</taxon>
        <taxon>Pseudanabaenaceae</taxon>
        <taxon>Tumidithrix</taxon>
        <taxon>Tumidithrix elongata</taxon>
    </lineage>
</organism>